<evidence type="ECO:0000256" key="1">
    <source>
        <dbReference type="ARBA" id="ARBA00004123"/>
    </source>
</evidence>
<gene>
    <name evidence="4" type="ORF">QTP70_014798</name>
</gene>
<comment type="caution">
    <text evidence="4">The sequence shown here is derived from an EMBL/GenBank/DDBJ whole genome shotgun (WGS) entry which is preliminary data.</text>
</comment>
<dbReference type="AlphaFoldDB" id="A0AAE0PX83"/>
<dbReference type="SMART" id="SM00298">
    <property type="entry name" value="CHROMO"/>
    <property type="match status" value="1"/>
</dbReference>
<dbReference type="Proteomes" id="UP001274896">
    <property type="component" value="Unassembled WGS sequence"/>
</dbReference>
<proteinExistence type="predicted"/>
<dbReference type="EMBL" id="JAUCMX010000026">
    <property type="protein sequence ID" value="KAK3509844.1"/>
    <property type="molecule type" value="Genomic_DNA"/>
</dbReference>
<feature type="non-terminal residue" evidence="4">
    <location>
        <position position="1"/>
    </location>
</feature>
<feature type="region of interest" description="Disordered" evidence="2">
    <location>
        <begin position="97"/>
        <end position="124"/>
    </location>
</feature>
<dbReference type="InterPro" id="IPR023780">
    <property type="entry name" value="Chromo_domain"/>
</dbReference>
<feature type="compositionally biased region" description="Low complexity" evidence="2">
    <location>
        <begin position="103"/>
        <end position="112"/>
    </location>
</feature>
<evidence type="ECO:0000259" key="3">
    <source>
        <dbReference type="PROSITE" id="PS50013"/>
    </source>
</evidence>
<protein>
    <recommendedName>
        <fullName evidence="3">Chromo domain-containing protein</fullName>
    </recommendedName>
</protein>
<evidence type="ECO:0000313" key="5">
    <source>
        <dbReference type="Proteomes" id="UP001274896"/>
    </source>
</evidence>
<dbReference type="SUPFAM" id="SSF54160">
    <property type="entry name" value="Chromo domain-like"/>
    <property type="match status" value="1"/>
</dbReference>
<dbReference type="PROSITE" id="PS50013">
    <property type="entry name" value="CHROMO_2"/>
    <property type="match status" value="1"/>
</dbReference>
<feature type="region of interest" description="Disordered" evidence="2">
    <location>
        <begin position="236"/>
        <end position="277"/>
    </location>
</feature>
<keyword evidence="5" id="KW-1185">Reference proteome</keyword>
<feature type="domain" description="Chromo" evidence="3">
    <location>
        <begin position="188"/>
        <end position="246"/>
    </location>
</feature>
<organism evidence="4 5">
    <name type="scientific">Hemibagrus guttatus</name>
    <dbReference type="NCBI Taxonomy" id="175788"/>
    <lineage>
        <taxon>Eukaryota</taxon>
        <taxon>Metazoa</taxon>
        <taxon>Chordata</taxon>
        <taxon>Craniata</taxon>
        <taxon>Vertebrata</taxon>
        <taxon>Euteleostomi</taxon>
        <taxon>Actinopterygii</taxon>
        <taxon>Neopterygii</taxon>
        <taxon>Teleostei</taxon>
        <taxon>Ostariophysi</taxon>
        <taxon>Siluriformes</taxon>
        <taxon>Bagridae</taxon>
        <taxon>Hemibagrus</taxon>
    </lineage>
</organism>
<comment type="subcellular location">
    <subcellularLocation>
        <location evidence="1">Nucleus</location>
    </subcellularLocation>
</comment>
<dbReference type="Pfam" id="PF00385">
    <property type="entry name" value="Chromo"/>
    <property type="match status" value="1"/>
</dbReference>
<evidence type="ECO:0000313" key="4">
    <source>
        <dbReference type="EMBL" id="KAK3509844.1"/>
    </source>
</evidence>
<dbReference type="GO" id="GO:0005634">
    <property type="term" value="C:nucleus"/>
    <property type="evidence" value="ECO:0007669"/>
    <property type="project" value="UniProtKB-SubCell"/>
</dbReference>
<dbReference type="InterPro" id="IPR000953">
    <property type="entry name" value="Chromo/chromo_shadow_dom"/>
</dbReference>
<sequence>MPRSDREPVLRLPPSNKRADGKENSGSESLSTYLLPRPPRSLEPVLRVGRVHTELLTPAHYRPHPLSVHTRLSAAPVPLGWGTFGCASCGPLVPGEREGLGLSPPAASKSAPQAQNDGGSLTVQGTRVPTRAEGLAVNPRHQDAPALQETESQIHWPIRDHTPNQLCHSLASPRSPPPPLIIDEEPAYLVRDILDSRRRGGRLEYLVDWEGYGPEERSWVLRNDVLDPALLEDFHARHPNRPAPWGRGCPPRRRRLRSSGADRRGGGNLPATPSHAALPVRFSSPTLSSLPACPQPHPRTLTAFRSPLF</sequence>
<feature type="region of interest" description="Disordered" evidence="2">
    <location>
        <begin position="1"/>
        <end position="36"/>
    </location>
</feature>
<dbReference type="InterPro" id="IPR016197">
    <property type="entry name" value="Chromo-like_dom_sf"/>
</dbReference>
<reference evidence="4" key="1">
    <citation type="submission" date="2023-06" db="EMBL/GenBank/DDBJ databases">
        <title>Male Hemibagrus guttatus genome.</title>
        <authorList>
            <person name="Bian C."/>
        </authorList>
    </citation>
    <scope>NUCLEOTIDE SEQUENCE</scope>
    <source>
        <strain evidence="4">Male_cb2023</strain>
        <tissue evidence="4">Muscle</tissue>
    </source>
</reference>
<name>A0AAE0PX83_9TELE</name>
<evidence type="ECO:0000256" key="2">
    <source>
        <dbReference type="SAM" id="MobiDB-lite"/>
    </source>
</evidence>
<dbReference type="Gene3D" id="2.40.50.40">
    <property type="match status" value="1"/>
</dbReference>
<accession>A0AAE0PX83</accession>
<feature type="compositionally biased region" description="Polar residues" evidence="2">
    <location>
        <begin position="113"/>
        <end position="124"/>
    </location>
</feature>